<organism evidence="4 5">
    <name type="scientific">Pseudoramibacter alactolyticus ATCC 23263</name>
    <dbReference type="NCBI Taxonomy" id="887929"/>
    <lineage>
        <taxon>Bacteria</taxon>
        <taxon>Bacillati</taxon>
        <taxon>Bacillota</taxon>
        <taxon>Clostridia</taxon>
        <taxon>Eubacteriales</taxon>
        <taxon>Eubacteriaceae</taxon>
        <taxon>Pseudoramibacter</taxon>
    </lineage>
</organism>
<dbReference type="FunFam" id="3.90.1640.10:FF:000002">
    <property type="entry name" value="Cyclic-di-AMP phosphodiesterase"/>
    <property type="match status" value="1"/>
</dbReference>
<dbReference type="InterPro" id="IPR001667">
    <property type="entry name" value="DDH_dom"/>
</dbReference>
<comment type="subcellular location">
    <subcellularLocation>
        <location evidence="1">Cell membrane</location>
    </subcellularLocation>
</comment>
<keyword evidence="1" id="KW-1003">Cell membrane</keyword>
<dbReference type="SMART" id="SM00267">
    <property type="entry name" value="GGDEF"/>
    <property type="match status" value="1"/>
</dbReference>
<comment type="caution">
    <text evidence="4">The sequence shown here is derived from an EMBL/GenBank/DDBJ whole genome shotgun (WGS) entry which is preliminary data.</text>
</comment>
<dbReference type="PANTHER" id="PTHR47618">
    <property type="entry name" value="BIFUNCTIONAL OLIGORIBONUCLEASE AND PAP PHOSPHATASE NRNA"/>
    <property type="match status" value="1"/>
</dbReference>
<dbReference type="eggNOG" id="COG3887">
    <property type="taxonomic scope" value="Bacteria"/>
</dbReference>
<feature type="binding site" evidence="2">
    <location>
        <position position="420"/>
    </location>
    <ligand>
        <name>Mn(2+)</name>
        <dbReference type="ChEBI" id="CHEBI:29035"/>
        <label>1</label>
    </ligand>
</feature>
<sequence>MMKFLKHFNVMAIIAVIISLLLIRYNHMAGVVMLVLAVFVAGLQGWENDLKAEREEESYKAVSRQVAKINRDRMYEMPSPSVVVDGEGVCLIPNRAFIRTFGRELGKKGVQIFETLKIKPENGQKLDGSFRELAFQEHWYTLVISAFTHGNQSLYLLNFNDITHLKQLEARYRHSQTVFAYIQIDNYDDISEQLTVQERSILLGKIDVILVQWAQRNGAIIQKYENNHYLAVFNRDALMIMEREHFHLLDEIRDVSMENLPVTLSIGIGLSDERKSIQDADAMSRSALDVALARGGDQCVVSMDDKNAYYGGKTEAKEKRTKVKARIKAHALRDQMVDAHNVVIMGHQTPDMDCLGSAVGLMGACRSLNRECRYVLKEINTSIRSLIDYLSKDEHYAHAFVTPQEVRDFVEEGTLLIVVDTQNFNYVEMPELLDQVSNVVVIDHHRASGKSISDMIFSYLEAYASSTCELVTELLQYFDNKDIIKTTEANALLAGMCMDTKMFTVKTGVRTFEAASFLKRKGADTVIAKTLLQNDIETYAARSEAVTNAEFYDNTIAISLYENHTENAKLIAAQAADELLNIRGIGASFIVLKTEGGIFISGRSMGDVNVQMILEKLGGGGHMTMAGAQLHDIEDLHQARGLLVDAIEFYKKESASE</sequence>
<dbReference type="InterPro" id="IPR029787">
    <property type="entry name" value="Nucleotide_cyclase"/>
</dbReference>
<dbReference type="GO" id="GO:0005886">
    <property type="term" value="C:plasma membrane"/>
    <property type="evidence" value="ECO:0007669"/>
    <property type="project" value="UniProtKB-SubCell"/>
</dbReference>
<dbReference type="SUPFAM" id="SSF64182">
    <property type="entry name" value="DHH phosphoesterases"/>
    <property type="match status" value="1"/>
</dbReference>
<dbReference type="InterPro" id="IPR038763">
    <property type="entry name" value="DHH_sf"/>
</dbReference>
<dbReference type="Pfam" id="PF02272">
    <property type="entry name" value="DHHA1"/>
    <property type="match status" value="1"/>
</dbReference>
<feature type="binding site" evidence="2">
    <location>
        <position position="420"/>
    </location>
    <ligand>
        <name>Mn(2+)</name>
        <dbReference type="ChEBI" id="CHEBI:29035"/>
        <label>2</label>
    </ligand>
</feature>
<keyword evidence="1" id="KW-0378">Hydrolase</keyword>
<dbReference type="Pfam" id="PF01368">
    <property type="entry name" value="DHH"/>
    <property type="match status" value="1"/>
</dbReference>
<keyword evidence="2" id="KW-0479">Metal-binding</keyword>
<name>E6MIK6_9FIRM</name>
<dbReference type="Gene3D" id="3.10.310.30">
    <property type="match status" value="1"/>
</dbReference>
<gene>
    <name evidence="4" type="ORF">HMP0721_1841</name>
</gene>
<proteinExistence type="inferred from homology"/>
<dbReference type="RefSeq" id="WP_006599263.1">
    <property type="nucleotide sequence ID" value="NZ_GL622359.1"/>
</dbReference>
<feature type="domain" description="GGDEF" evidence="3">
    <location>
        <begin position="175"/>
        <end position="304"/>
    </location>
</feature>
<keyword evidence="2" id="KW-0464">Manganese</keyword>
<feature type="binding site" evidence="2">
    <location>
        <position position="347"/>
    </location>
    <ligand>
        <name>Mn(2+)</name>
        <dbReference type="ChEBI" id="CHEBI:29035"/>
        <label>1</label>
    </ligand>
</feature>
<dbReference type="AlphaFoldDB" id="E6MIK6"/>
<dbReference type="SUPFAM" id="SSF55073">
    <property type="entry name" value="Nucleotide cyclase"/>
    <property type="match status" value="1"/>
</dbReference>
<dbReference type="InterPro" id="IPR003156">
    <property type="entry name" value="DHHA1_dom"/>
</dbReference>
<reference evidence="4 5" key="1">
    <citation type="submission" date="2010-12" db="EMBL/GenBank/DDBJ databases">
        <authorList>
            <person name="Muzny D."/>
            <person name="Qin X."/>
            <person name="Deng J."/>
            <person name="Jiang H."/>
            <person name="Liu Y."/>
            <person name="Qu J."/>
            <person name="Song X.-Z."/>
            <person name="Zhang L."/>
            <person name="Thornton R."/>
            <person name="Coyle M."/>
            <person name="Francisco L."/>
            <person name="Jackson L."/>
            <person name="Javaid M."/>
            <person name="Korchina V."/>
            <person name="Kovar C."/>
            <person name="Mata R."/>
            <person name="Mathew T."/>
            <person name="Ngo R."/>
            <person name="Nguyen L."/>
            <person name="Nguyen N."/>
            <person name="Okwuonu G."/>
            <person name="Ongeri F."/>
            <person name="Pham C."/>
            <person name="Simmons D."/>
            <person name="Wilczek-Boney K."/>
            <person name="Hale W."/>
            <person name="Jakkamsetti A."/>
            <person name="Pham P."/>
            <person name="Ruth R."/>
            <person name="San Lucas F."/>
            <person name="Warren J."/>
            <person name="Zhang J."/>
            <person name="Zhao Z."/>
            <person name="Zhou C."/>
            <person name="Zhu D."/>
            <person name="Lee S."/>
            <person name="Bess C."/>
            <person name="Blankenburg K."/>
            <person name="Forbes L."/>
            <person name="Fu Q."/>
            <person name="Gubbala S."/>
            <person name="Hirani K."/>
            <person name="Jayaseelan J.C."/>
            <person name="Lara F."/>
            <person name="Munidasa M."/>
            <person name="Palculict T."/>
            <person name="Patil S."/>
            <person name="Pu L.-L."/>
            <person name="Saada N."/>
            <person name="Tang L."/>
            <person name="Weissenberger G."/>
            <person name="Zhu Y."/>
            <person name="Hemphill L."/>
            <person name="Shang Y."/>
            <person name="Youmans B."/>
            <person name="Ayvaz T."/>
            <person name="Ross M."/>
            <person name="Santibanez J."/>
            <person name="Aqrawi P."/>
            <person name="Gross S."/>
            <person name="Joshi V."/>
            <person name="Fowler G."/>
            <person name="Nazareth L."/>
            <person name="Reid J."/>
            <person name="Worley K."/>
            <person name="Petrosino J."/>
            <person name="Highlander S."/>
            <person name="Gibbs R."/>
        </authorList>
    </citation>
    <scope>NUCLEOTIDE SEQUENCE [LARGE SCALE GENOMIC DNA]</scope>
    <source>
        <strain evidence="4 5">ATCC 23263</strain>
    </source>
</reference>
<keyword evidence="5" id="KW-1185">Reference proteome</keyword>
<dbReference type="InterPro" id="IPR051319">
    <property type="entry name" value="Oligoribo/pAp-PDE_c-di-AMP_PDE"/>
</dbReference>
<evidence type="ECO:0000256" key="2">
    <source>
        <dbReference type="PIRSR" id="PIRSR026583-50"/>
    </source>
</evidence>
<feature type="binding site" evidence="2">
    <location>
        <position position="499"/>
    </location>
    <ligand>
        <name>Mn(2+)</name>
        <dbReference type="ChEBI" id="CHEBI:29035"/>
        <label>2</label>
    </ligand>
</feature>
<dbReference type="EMBL" id="AEQN01000023">
    <property type="protein sequence ID" value="EFV01102.1"/>
    <property type="molecule type" value="Genomic_DNA"/>
</dbReference>
<dbReference type="PIRSF" id="PIRSF026583">
    <property type="entry name" value="YybT"/>
    <property type="match status" value="1"/>
</dbReference>
<dbReference type="EC" id="3.1.4.-" evidence="1"/>
<dbReference type="GO" id="GO:0106409">
    <property type="term" value="F:cyclic-di-AMP phosphodiesterase activity"/>
    <property type="evidence" value="ECO:0007669"/>
    <property type="project" value="RHEA"/>
</dbReference>
<evidence type="ECO:0000256" key="1">
    <source>
        <dbReference type="PIRNR" id="PIRNR026583"/>
    </source>
</evidence>
<dbReference type="PANTHER" id="PTHR47618:SF2">
    <property type="entry name" value="CYCLIC-DI-AMP PHOSPHODIESTERASE GDPP"/>
    <property type="match status" value="1"/>
</dbReference>
<protein>
    <recommendedName>
        <fullName evidence="1">Cyclic-di-AMP phosphodiesterase</fullName>
        <ecNumber evidence="1">3.1.4.-</ecNumber>
    </recommendedName>
</protein>
<keyword evidence="1" id="KW-0472">Membrane</keyword>
<dbReference type="STRING" id="887929.HMP0721_1841"/>
<feature type="binding site" evidence="2">
    <location>
        <position position="444"/>
    </location>
    <ligand>
        <name>Mn(2+)</name>
        <dbReference type="ChEBI" id="CHEBI:29035"/>
        <label>2</label>
    </ligand>
</feature>
<dbReference type="InterPro" id="IPR000160">
    <property type="entry name" value="GGDEF_dom"/>
</dbReference>
<dbReference type="GO" id="GO:0016787">
    <property type="term" value="F:hydrolase activity"/>
    <property type="evidence" value="ECO:0007669"/>
    <property type="project" value="UniProtKB-UniRule"/>
</dbReference>
<comment type="catalytic activity">
    <reaction evidence="1">
        <text>3',3'-c-di-AMP + H2O = 5'-O-phosphonoadenylyl-(3'-&gt;5')-adenosine + H(+)</text>
        <dbReference type="Rhea" id="RHEA:54420"/>
        <dbReference type="ChEBI" id="CHEBI:15377"/>
        <dbReference type="ChEBI" id="CHEBI:15378"/>
        <dbReference type="ChEBI" id="CHEBI:71500"/>
        <dbReference type="ChEBI" id="CHEBI:138171"/>
    </reaction>
</comment>
<comment type="cofactor">
    <cofactor evidence="2">
        <name>Mn(2+)</name>
        <dbReference type="ChEBI" id="CHEBI:29035"/>
    </cofactor>
    <text evidence="2">For phosphodiesterase activity, probably binds 2 Mn(2+) per subunit.</text>
</comment>
<dbReference type="InterPro" id="IPR014528">
    <property type="entry name" value="GdpP/PdeA"/>
</dbReference>
<feature type="binding site" evidence="2">
    <location>
        <position position="353"/>
    </location>
    <ligand>
        <name>Mn(2+)</name>
        <dbReference type="ChEBI" id="CHEBI:29035"/>
        <label>2</label>
    </ligand>
</feature>
<dbReference type="Gene3D" id="3.90.1640.10">
    <property type="entry name" value="inorganic pyrophosphatase (n-terminal core)"/>
    <property type="match status" value="1"/>
</dbReference>
<dbReference type="Pfam" id="PF24898">
    <property type="entry name" value="GGDEF_GdpP"/>
    <property type="match status" value="1"/>
</dbReference>
<dbReference type="OrthoDB" id="9759476at2"/>
<evidence type="ECO:0000313" key="4">
    <source>
        <dbReference type="EMBL" id="EFV01102.1"/>
    </source>
</evidence>
<evidence type="ECO:0000313" key="5">
    <source>
        <dbReference type="Proteomes" id="UP000004754"/>
    </source>
</evidence>
<dbReference type="HOGENOM" id="CLU_018278_0_0_9"/>
<feature type="binding site" evidence="2">
    <location>
        <position position="351"/>
    </location>
    <ligand>
        <name>Mn(2+)</name>
        <dbReference type="ChEBI" id="CHEBI:29035"/>
        <label>1</label>
    </ligand>
</feature>
<dbReference type="PROSITE" id="PS50887">
    <property type="entry name" value="GGDEF"/>
    <property type="match status" value="1"/>
</dbReference>
<comment type="similarity">
    <text evidence="1">Belongs to the GdpP/PdeA phosphodiesterase family.</text>
</comment>
<evidence type="ECO:0000259" key="3">
    <source>
        <dbReference type="PROSITE" id="PS50887"/>
    </source>
</evidence>
<dbReference type="Proteomes" id="UP000004754">
    <property type="component" value="Unassembled WGS sequence"/>
</dbReference>
<dbReference type="GO" id="GO:0003676">
    <property type="term" value="F:nucleic acid binding"/>
    <property type="evidence" value="ECO:0007669"/>
    <property type="project" value="UniProtKB-UniRule"/>
</dbReference>
<dbReference type="GO" id="GO:0046872">
    <property type="term" value="F:metal ion binding"/>
    <property type="evidence" value="ECO:0007669"/>
    <property type="project" value="UniProtKB-KW"/>
</dbReference>
<comment type="function">
    <text evidence="1">Has phosphodiesterase (PDE) activity against cyclic-di-AMP (c-di-AMP).</text>
</comment>
<accession>E6MIK6</accession>